<proteinExistence type="predicted"/>
<dbReference type="PROSITE" id="PS51186">
    <property type="entry name" value="GNAT"/>
    <property type="match status" value="1"/>
</dbReference>
<evidence type="ECO:0000313" key="3">
    <source>
        <dbReference type="Proteomes" id="UP000602124"/>
    </source>
</evidence>
<evidence type="ECO:0000259" key="1">
    <source>
        <dbReference type="PROSITE" id="PS51186"/>
    </source>
</evidence>
<feature type="domain" description="N-acetyltransferase" evidence="1">
    <location>
        <begin position="96"/>
        <end position="230"/>
    </location>
</feature>
<dbReference type="RefSeq" id="WP_198875180.1">
    <property type="nucleotide sequence ID" value="NZ_JAEKMH010000001.1"/>
</dbReference>
<reference evidence="2" key="1">
    <citation type="submission" date="2020-12" db="EMBL/GenBank/DDBJ databases">
        <title>Devosia sp. MSA67 isolated from Mo River.</title>
        <authorList>
            <person name="Ma F."/>
            <person name="Zi Z."/>
        </authorList>
    </citation>
    <scope>NUCLEOTIDE SEQUENCE</scope>
    <source>
        <strain evidence="2">MSA67</strain>
    </source>
</reference>
<name>A0A934IX91_9HYPH</name>
<organism evidence="2 3">
    <name type="scientific">Devosia sediminis</name>
    <dbReference type="NCBI Taxonomy" id="2798801"/>
    <lineage>
        <taxon>Bacteria</taxon>
        <taxon>Pseudomonadati</taxon>
        <taxon>Pseudomonadota</taxon>
        <taxon>Alphaproteobacteria</taxon>
        <taxon>Hyphomicrobiales</taxon>
        <taxon>Devosiaceae</taxon>
        <taxon>Devosia</taxon>
    </lineage>
</organism>
<gene>
    <name evidence="2" type="ORF">JEQ47_04485</name>
</gene>
<accession>A0A934IX91</accession>
<sequence>MHELKREHFSRVEPLFHDLIALHGSVSATLSGAAEGHILVDDLSAPSVALLDGPEGFYLGGGPIAGRDYFALRQIIPPWAYLYPSKEWLAAREWAMPHPHMQRHDRVYLATRPSDKPMPALSAPFELVLEQDGPLSSAVLCDGETVAHCRPDMIVDDRMEIGVWTRPDMRRRGLASAVVRASRGLAAAAGIRSVGWHCHASNAGSIAVARRAGFEPAATYVAWSASLPAENAGDLQPDRCRSLAQAFEAGRQDFDWLDFHAAVAWSEAGETERALVALERLVEGPWMGRSDWLEGHWALQRLRHEPRFQRALEIQAGK</sequence>
<dbReference type="GO" id="GO:0016747">
    <property type="term" value="F:acyltransferase activity, transferring groups other than amino-acyl groups"/>
    <property type="evidence" value="ECO:0007669"/>
    <property type="project" value="InterPro"/>
</dbReference>
<dbReference type="SUPFAM" id="SSF55729">
    <property type="entry name" value="Acyl-CoA N-acyltransferases (Nat)"/>
    <property type="match status" value="1"/>
</dbReference>
<dbReference type="AlphaFoldDB" id="A0A934IX91"/>
<dbReference type="CDD" id="cd04301">
    <property type="entry name" value="NAT_SF"/>
    <property type="match status" value="1"/>
</dbReference>
<dbReference type="InterPro" id="IPR016181">
    <property type="entry name" value="Acyl_CoA_acyltransferase"/>
</dbReference>
<comment type="caution">
    <text evidence="2">The sequence shown here is derived from an EMBL/GenBank/DDBJ whole genome shotgun (WGS) entry which is preliminary data.</text>
</comment>
<evidence type="ECO:0000313" key="2">
    <source>
        <dbReference type="EMBL" id="MBJ3783972.1"/>
    </source>
</evidence>
<protein>
    <submittedName>
        <fullName evidence="2">GNAT family N-acetyltransferase</fullName>
    </submittedName>
</protein>
<dbReference type="InterPro" id="IPR000182">
    <property type="entry name" value="GNAT_dom"/>
</dbReference>
<dbReference type="Pfam" id="PF00583">
    <property type="entry name" value="Acetyltransf_1"/>
    <property type="match status" value="1"/>
</dbReference>
<dbReference type="Gene3D" id="3.40.630.30">
    <property type="match status" value="1"/>
</dbReference>
<dbReference type="EMBL" id="JAEKMH010000001">
    <property type="protein sequence ID" value="MBJ3783972.1"/>
    <property type="molecule type" value="Genomic_DNA"/>
</dbReference>
<keyword evidence="3" id="KW-1185">Reference proteome</keyword>
<dbReference type="Proteomes" id="UP000602124">
    <property type="component" value="Unassembled WGS sequence"/>
</dbReference>